<dbReference type="Gene3D" id="1.10.530.10">
    <property type="match status" value="1"/>
</dbReference>
<sequence length="269" mass="30261">MRLLILALFSQFLVLAATPALAASCGNDGRGFNAWRDAFIEQSSRYGLKQRVVKSSLQNVTYNKKVIRLDRNQKSFKLSFNQFYAKRVNNAMIRRGQKLGKTYARTFRRVEKKYGVPAPVILAIWGLETNYGGFSGNMSVLRSLATLAYDCRRSKFFTNELVAALTIVQRRDMTPAEMKGAWAGEIGQTQFLASSYVKYAVDGDRNGKRDLIRSVPDVLASTANYLAKHGWRRGQGWAPGSANYNVLKKWNKASVYVQTISVMAEKISE</sequence>
<accession>A0A944GU37</accession>
<reference evidence="3" key="1">
    <citation type="submission" date="2018-08" db="EMBL/GenBank/DDBJ databases">
        <authorList>
            <person name="Jin W."/>
            <person name="Wang H."/>
            <person name="Yang Y."/>
            <person name="Li M."/>
            <person name="Liu J."/>
        </authorList>
    </citation>
    <scope>NUCLEOTIDE SEQUENCE</scope>
    <source>
        <strain evidence="3">AESS21</strain>
    </source>
</reference>
<feature type="domain" description="Transglycosylase SLT" evidence="2">
    <location>
        <begin position="32"/>
        <end position="238"/>
    </location>
</feature>
<dbReference type="InterPro" id="IPR031304">
    <property type="entry name" value="SLT_2"/>
</dbReference>
<dbReference type="InterPro" id="IPR011970">
    <property type="entry name" value="MltB_2"/>
</dbReference>
<dbReference type="GO" id="GO:0008933">
    <property type="term" value="F:peptidoglycan lytic transglycosylase activity"/>
    <property type="evidence" value="ECO:0007669"/>
    <property type="project" value="TreeGrafter"/>
</dbReference>
<dbReference type="FunFam" id="1.10.8.350:FF:000001">
    <property type="entry name" value="Lytic murein transglycosylase B"/>
    <property type="match status" value="1"/>
</dbReference>
<feature type="signal peptide" evidence="1">
    <location>
        <begin position="1"/>
        <end position="22"/>
    </location>
</feature>
<dbReference type="GO" id="GO:0009253">
    <property type="term" value="P:peptidoglycan catabolic process"/>
    <property type="evidence" value="ECO:0007669"/>
    <property type="project" value="TreeGrafter"/>
</dbReference>
<dbReference type="PANTHER" id="PTHR30163">
    <property type="entry name" value="MEMBRANE-BOUND LYTIC MUREIN TRANSGLYCOSYLASE B"/>
    <property type="match status" value="1"/>
</dbReference>
<dbReference type="InterPro" id="IPR023346">
    <property type="entry name" value="Lysozyme-like_dom_sf"/>
</dbReference>
<evidence type="ECO:0000313" key="3">
    <source>
        <dbReference type="EMBL" id="MBS8261952.1"/>
    </source>
</evidence>
<dbReference type="Proteomes" id="UP000705379">
    <property type="component" value="Unassembled WGS sequence"/>
</dbReference>
<evidence type="ECO:0000313" key="4">
    <source>
        <dbReference type="Proteomes" id="UP000705379"/>
    </source>
</evidence>
<protein>
    <submittedName>
        <fullName evidence="3">Lytic murein transglycosylase</fullName>
    </submittedName>
</protein>
<organism evidence="3 4">
    <name type="scientific">Roseibium polysiphoniae</name>
    <dbReference type="NCBI Taxonomy" id="2571221"/>
    <lineage>
        <taxon>Bacteria</taxon>
        <taxon>Pseudomonadati</taxon>
        <taxon>Pseudomonadota</taxon>
        <taxon>Alphaproteobacteria</taxon>
        <taxon>Hyphomicrobiales</taxon>
        <taxon>Stappiaceae</taxon>
        <taxon>Roseibium</taxon>
    </lineage>
</organism>
<gene>
    <name evidence="3" type="ORF">DYI23_17115</name>
</gene>
<dbReference type="PANTHER" id="PTHR30163:SF8">
    <property type="entry name" value="LYTIC MUREIN TRANSGLYCOSYLASE"/>
    <property type="match status" value="1"/>
</dbReference>
<feature type="chain" id="PRO_5037578129" evidence="1">
    <location>
        <begin position="23"/>
        <end position="269"/>
    </location>
</feature>
<dbReference type="Pfam" id="PF13406">
    <property type="entry name" value="SLT_2"/>
    <property type="match status" value="1"/>
</dbReference>
<dbReference type="CDD" id="cd13399">
    <property type="entry name" value="Slt35-like"/>
    <property type="match status" value="1"/>
</dbReference>
<dbReference type="Gene3D" id="1.10.8.350">
    <property type="entry name" value="Bacterial muramidase"/>
    <property type="match status" value="1"/>
</dbReference>
<evidence type="ECO:0000259" key="2">
    <source>
        <dbReference type="Pfam" id="PF13406"/>
    </source>
</evidence>
<dbReference type="SUPFAM" id="SSF53955">
    <property type="entry name" value="Lysozyme-like"/>
    <property type="match status" value="1"/>
</dbReference>
<comment type="caution">
    <text evidence="3">The sequence shown here is derived from an EMBL/GenBank/DDBJ whole genome shotgun (WGS) entry which is preliminary data.</text>
</comment>
<evidence type="ECO:0000256" key="1">
    <source>
        <dbReference type="SAM" id="SignalP"/>
    </source>
</evidence>
<dbReference type="RefSeq" id="WP_213217265.1">
    <property type="nucleotide sequence ID" value="NZ_JBDWBU010000021.1"/>
</dbReference>
<dbReference type="NCBIfam" id="TIGR02283">
    <property type="entry name" value="MltB_2"/>
    <property type="match status" value="1"/>
</dbReference>
<dbReference type="EMBL" id="QTKU01000004">
    <property type="protein sequence ID" value="MBS8261952.1"/>
    <property type="molecule type" value="Genomic_DNA"/>
</dbReference>
<name>A0A944GU37_9HYPH</name>
<dbReference type="AlphaFoldDB" id="A0A944GU37"/>
<reference evidence="3" key="2">
    <citation type="journal article" date="2021" name="Microorganisms">
        <title>Bacterial Dimethylsulfoniopropionate Biosynthesis in the East China Sea.</title>
        <authorList>
            <person name="Liu J."/>
            <person name="Zhang Y."/>
            <person name="Liu J."/>
            <person name="Zhong H."/>
            <person name="Williams B.T."/>
            <person name="Zheng Y."/>
            <person name="Curson A.R.J."/>
            <person name="Sun C."/>
            <person name="Sun H."/>
            <person name="Song D."/>
            <person name="Wagner Mackenzie B."/>
            <person name="Bermejo Martinez A."/>
            <person name="Todd J.D."/>
            <person name="Zhang X.H."/>
        </authorList>
    </citation>
    <scope>NUCLEOTIDE SEQUENCE</scope>
    <source>
        <strain evidence="3">AESS21</strain>
    </source>
</reference>
<dbReference type="InterPro" id="IPR043426">
    <property type="entry name" value="MltB-like"/>
</dbReference>
<proteinExistence type="predicted"/>
<keyword evidence="1" id="KW-0732">Signal</keyword>
<dbReference type="PROSITE" id="PS51257">
    <property type="entry name" value="PROKAR_LIPOPROTEIN"/>
    <property type="match status" value="1"/>
</dbReference>